<dbReference type="PANTHER" id="PTHR32071:SF122">
    <property type="entry name" value="SIGMA FACTOR"/>
    <property type="match status" value="1"/>
</dbReference>
<comment type="caution">
    <text evidence="8">The sequence shown here is derived from an EMBL/GenBank/DDBJ whole genome shotgun (WGS) entry which is preliminary data.</text>
</comment>
<dbReference type="PROSITE" id="PS50045">
    <property type="entry name" value="SIGMA54_INTERACT_4"/>
    <property type="match status" value="1"/>
</dbReference>
<gene>
    <name evidence="8" type="ORF">ENW48_05785</name>
</gene>
<organism evidence="8">
    <name type="scientific">Desulfobacca acetoxidans</name>
    <dbReference type="NCBI Taxonomy" id="60893"/>
    <lineage>
        <taxon>Bacteria</taxon>
        <taxon>Pseudomonadati</taxon>
        <taxon>Thermodesulfobacteriota</taxon>
        <taxon>Desulfobaccia</taxon>
        <taxon>Desulfobaccales</taxon>
        <taxon>Desulfobaccaceae</taxon>
        <taxon>Desulfobacca</taxon>
    </lineage>
</organism>
<dbReference type="InterPro" id="IPR058031">
    <property type="entry name" value="AAA_lid_NorR"/>
</dbReference>
<keyword evidence="2" id="KW-0067">ATP-binding</keyword>
<evidence type="ECO:0000256" key="1">
    <source>
        <dbReference type="ARBA" id="ARBA00022741"/>
    </source>
</evidence>
<dbReference type="InterPro" id="IPR000700">
    <property type="entry name" value="PAS-assoc_C"/>
</dbReference>
<feature type="domain" description="PAS" evidence="6">
    <location>
        <begin position="8"/>
        <end position="53"/>
    </location>
</feature>
<evidence type="ECO:0000259" key="7">
    <source>
        <dbReference type="PROSITE" id="PS50113"/>
    </source>
</evidence>
<dbReference type="GO" id="GO:0005524">
    <property type="term" value="F:ATP binding"/>
    <property type="evidence" value="ECO:0007669"/>
    <property type="project" value="UniProtKB-KW"/>
</dbReference>
<accession>A0A7C5ALI7</accession>
<dbReference type="PROSITE" id="PS50113">
    <property type="entry name" value="PAC"/>
    <property type="match status" value="1"/>
</dbReference>
<dbReference type="AlphaFoldDB" id="A0A7C5ALI7"/>
<dbReference type="Pfam" id="PF25601">
    <property type="entry name" value="AAA_lid_14"/>
    <property type="match status" value="1"/>
</dbReference>
<dbReference type="InterPro" id="IPR000014">
    <property type="entry name" value="PAS"/>
</dbReference>
<dbReference type="SMART" id="SM00091">
    <property type="entry name" value="PAS"/>
    <property type="match status" value="1"/>
</dbReference>
<evidence type="ECO:0000259" key="5">
    <source>
        <dbReference type="PROSITE" id="PS50045"/>
    </source>
</evidence>
<dbReference type="PROSITE" id="PS00688">
    <property type="entry name" value="SIGMA54_INTERACT_3"/>
    <property type="match status" value="1"/>
</dbReference>
<dbReference type="Gene3D" id="3.40.50.300">
    <property type="entry name" value="P-loop containing nucleotide triphosphate hydrolases"/>
    <property type="match status" value="1"/>
</dbReference>
<evidence type="ECO:0000313" key="8">
    <source>
        <dbReference type="EMBL" id="HGZ11710.1"/>
    </source>
</evidence>
<dbReference type="Gene3D" id="1.10.10.60">
    <property type="entry name" value="Homeodomain-like"/>
    <property type="match status" value="1"/>
</dbReference>
<dbReference type="SUPFAM" id="SSF46689">
    <property type="entry name" value="Homeodomain-like"/>
    <property type="match status" value="1"/>
</dbReference>
<dbReference type="CDD" id="cd00009">
    <property type="entry name" value="AAA"/>
    <property type="match status" value="1"/>
</dbReference>
<dbReference type="FunFam" id="3.40.50.300:FF:000006">
    <property type="entry name" value="DNA-binding transcriptional regulator NtrC"/>
    <property type="match status" value="1"/>
</dbReference>
<dbReference type="SMART" id="SM00382">
    <property type="entry name" value="AAA"/>
    <property type="match status" value="1"/>
</dbReference>
<name>A0A7C5ALI7_9BACT</name>
<dbReference type="PRINTS" id="PR01590">
    <property type="entry name" value="HTHFIS"/>
</dbReference>
<dbReference type="SUPFAM" id="SSF52540">
    <property type="entry name" value="P-loop containing nucleoside triphosphate hydrolases"/>
    <property type="match status" value="1"/>
</dbReference>
<dbReference type="PANTHER" id="PTHR32071">
    <property type="entry name" value="TRANSCRIPTIONAL REGULATORY PROTEIN"/>
    <property type="match status" value="1"/>
</dbReference>
<proteinExistence type="predicted"/>
<dbReference type="Gene3D" id="3.30.450.20">
    <property type="entry name" value="PAS domain"/>
    <property type="match status" value="1"/>
</dbReference>
<protein>
    <submittedName>
        <fullName evidence="8">PAS domain S-box protein</fullName>
    </submittedName>
</protein>
<keyword evidence="3" id="KW-0805">Transcription regulation</keyword>
<dbReference type="InterPro" id="IPR002078">
    <property type="entry name" value="Sigma_54_int"/>
</dbReference>
<evidence type="ECO:0000259" key="6">
    <source>
        <dbReference type="PROSITE" id="PS50112"/>
    </source>
</evidence>
<dbReference type="InterPro" id="IPR009057">
    <property type="entry name" value="Homeodomain-like_sf"/>
</dbReference>
<keyword evidence="1" id="KW-0547">Nucleotide-binding</keyword>
<dbReference type="GO" id="GO:0006355">
    <property type="term" value="P:regulation of DNA-templated transcription"/>
    <property type="evidence" value="ECO:0007669"/>
    <property type="project" value="InterPro"/>
</dbReference>
<evidence type="ECO:0000256" key="3">
    <source>
        <dbReference type="ARBA" id="ARBA00023015"/>
    </source>
</evidence>
<sequence>MTHSPLQPHRHWETIINTMADGLMVVDHQGTIRFANQALEGITGYSRSELLGQPCQILKCNTCLGKVPGGRERNCELFLRGELKKIRCTLIRKDGRPLVFLKNATAIRDETGRIVGGVETFTDLTELEAKDRVICHLRQELGQEEGFFGLVGHSSAMKQLYELLKSAAFSEAPVLLLGESGTGKELAAAALHRLSPRAQGPYIKVNSAALTESLLESELFGHVKGAFTGADRTRVGRFEAAHRGSIFLDEIGDLPLTTQAKLLRVLQEKVVERVGDHRPIPVDVRIISATNQDLKRLMEQGRFREDLFYRINVIPIQLPPLRERPEDIPLLVDYFLKRRRDRHKKRVTGISRSALEILLHYHWPGNVRELINVIDYALVLCREGAILPEHLPVQLIRPGSVRPLPRESNKGSGISRREAILAALKAAKGKKAAAARHLGISRVTLWKWLKEHDIQVETVVK</sequence>
<dbReference type="Pfam" id="PF02954">
    <property type="entry name" value="HTH_8"/>
    <property type="match status" value="1"/>
</dbReference>
<dbReference type="EMBL" id="DTKJ01000041">
    <property type="protein sequence ID" value="HGZ11710.1"/>
    <property type="molecule type" value="Genomic_DNA"/>
</dbReference>
<reference evidence="8" key="1">
    <citation type="journal article" date="2020" name="mSystems">
        <title>Genome- and Community-Level Interaction Insights into Carbon Utilization and Element Cycling Functions of Hydrothermarchaeota in Hydrothermal Sediment.</title>
        <authorList>
            <person name="Zhou Z."/>
            <person name="Liu Y."/>
            <person name="Xu W."/>
            <person name="Pan J."/>
            <person name="Luo Z.H."/>
            <person name="Li M."/>
        </authorList>
    </citation>
    <scope>NUCLEOTIDE SEQUENCE [LARGE SCALE GENOMIC DNA]</scope>
    <source>
        <strain evidence="8">SpSt-853</strain>
    </source>
</reference>
<evidence type="ECO:0000256" key="2">
    <source>
        <dbReference type="ARBA" id="ARBA00022840"/>
    </source>
</evidence>
<feature type="domain" description="Sigma-54 factor interaction" evidence="5">
    <location>
        <begin position="150"/>
        <end position="379"/>
    </location>
</feature>
<keyword evidence="4" id="KW-0804">Transcription</keyword>
<dbReference type="SUPFAM" id="SSF55785">
    <property type="entry name" value="PYP-like sensor domain (PAS domain)"/>
    <property type="match status" value="1"/>
</dbReference>
<dbReference type="NCBIfam" id="TIGR00229">
    <property type="entry name" value="sensory_box"/>
    <property type="match status" value="1"/>
</dbReference>
<dbReference type="Pfam" id="PF13426">
    <property type="entry name" value="PAS_9"/>
    <property type="match status" value="1"/>
</dbReference>
<dbReference type="Pfam" id="PF00158">
    <property type="entry name" value="Sigma54_activat"/>
    <property type="match status" value="1"/>
</dbReference>
<dbReference type="InterPro" id="IPR025944">
    <property type="entry name" value="Sigma_54_int_dom_CS"/>
</dbReference>
<dbReference type="InterPro" id="IPR027417">
    <property type="entry name" value="P-loop_NTPase"/>
</dbReference>
<dbReference type="PROSITE" id="PS50112">
    <property type="entry name" value="PAS"/>
    <property type="match status" value="1"/>
</dbReference>
<dbReference type="GO" id="GO:0043565">
    <property type="term" value="F:sequence-specific DNA binding"/>
    <property type="evidence" value="ECO:0007669"/>
    <property type="project" value="InterPro"/>
</dbReference>
<dbReference type="InterPro" id="IPR035965">
    <property type="entry name" value="PAS-like_dom_sf"/>
</dbReference>
<dbReference type="CDD" id="cd00130">
    <property type="entry name" value="PAS"/>
    <property type="match status" value="1"/>
</dbReference>
<dbReference type="InterPro" id="IPR003593">
    <property type="entry name" value="AAA+_ATPase"/>
</dbReference>
<evidence type="ECO:0000256" key="4">
    <source>
        <dbReference type="ARBA" id="ARBA00023163"/>
    </source>
</evidence>
<feature type="domain" description="PAC" evidence="7">
    <location>
        <begin position="84"/>
        <end position="136"/>
    </location>
</feature>
<dbReference type="InterPro" id="IPR002197">
    <property type="entry name" value="HTH_Fis"/>
</dbReference>
<dbReference type="Gene3D" id="1.10.8.60">
    <property type="match status" value="1"/>
</dbReference>